<keyword evidence="2" id="KW-1185">Reference proteome</keyword>
<keyword evidence="1" id="KW-0548">Nucleotidyltransferase</keyword>
<evidence type="ECO:0000313" key="2">
    <source>
        <dbReference type="Proteomes" id="UP000826212"/>
    </source>
</evidence>
<dbReference type="Proteomes" id="UP000826212">
    <property type="component" value="Chromosome"/>
</dbReference>
<name>A0AC61NFJ3_9BACT</name>
<keyword evidence="1" id="KW-0808">Transferase</keyword>
<gene>
    <name evidence="1" type="primary">dnaE</name>
    <name evidence="1" type="ORF">K4L44_00035</name>
</gene>
<organism evidence="1 2">
    <name type="scientific">Halosquirtibacter laminarini</name>
    <dbReference type="NCBI Taxonomy" id="3374600"/>
    <lineage>
        <taxon>Bacteria</taxon>
        <taxon>Pseudomonadati</taxon>
        <taxon>Bacteroidota</taxon>
        <taxon>Bacteroidia</taxon>
        <taxon>Marinilabiliales</taxon>
        <taxon>Prolixibacteraceae</taxon>
        <taxon>Halosquirtibacter</taxon>
    </lineage>
</organism>
<accession>A0AC61NFJ3</accession>
<dbReference type="EC" id="2.7.7.7" evidence="1"/>
<evidence type="ECO:0000313" key="1">
    <source>
        <dbReference type="EMBL" id="QZE14331.1"/>
    </source>
</evidence>
<proteinExistence type="predicted"/>
<sequence>MTPFTHLHVHSQYSILDGAAGVKALVSKAKEDGMKAVALTDHGTMFGIKEFHAACKANDIKPILGCETYVAARNISSKKDKVDRSGHHLILLAKNETGYKNLLKLISIANTDGMYYRPRIDKEILEKYHEGIIVTSACLGGEIPQWIMKGEINKAEESIAWFKSVFGDDYYLELQRHRCNDPRLRANIYDNQVLVNNKILELAKKNDVKVIAANDVHFVNEEDAEAHDILICLNTGKDYDDPNRMRYTRQEWFKTSDEMYELFNDIPEVVAETDNIANKVEFYELNSDPIMPEFPIPSSFATYEEYTHKFNAEDLEKDFGGSLDRMGGYAGALRVKLESDYLSHLVYEGVKDRYADNFTSDKKERIDFELNTIKSMGFPGYFLIVQDFIQAAREMGVIVGPGRGSAAGSAVAYSIGITNVDPIKYDLLFERFLNPDRISMPDIDIDFDDDGRQMVLDWVTAKYGHDKVAHICTFGTMAAKMALKDVARVLKLPLVEANRLAKMVPEAPKMTLKKAYAENPDLVKEKRSSDPLISKTITLAESLEGCVRQTGVHACGVLIGRDNLSDNIPVMPTKGESLLTTQYDGRFVEDIGLLKMDFLGLKTLSIIKETLDNVKLSKGLDLDIDAIPMDDGETYELFSRGDTTAIFQFESPGMKKYLRLLKPNRFEDLVAMNALYRPGPMEYIPNFINRKHGIAKIEYDHPMMEPYLKNTYGITVFQEQVMLQSRALGNFTRGQSDTLRKAMGKKNMKLMEELKAKFVDGCKGNPGFMEGCEEKKTEPDKLISKIWSDWEAFASYAFNKSHSVCYAYIAYQTGYLKAHFPAEFMAAVLSRNLSNIDKLSNFMEECRHMQLDVKGPDVNESYRKFTVNKEGVIRYGLAGVKGVGEGAVDVIIENRKNSGPFKDIFDFVERVPLKTVNKKNIEGLAVSGGFDLFPEINRSQFFEPTKSNATFIEDLVAYGHKIQSDQQDTGMGSLFGDFAPIEVKKPSIPFAHEWPKLELLEREKELIGIYLSSHPLDDFQFEIDHFTSKEYNVKSLANLETLEGREVAFAGMVTDAKEAMTKTGKPFSNMTLEDFSGSHRFFFFGKNHDSYSKFCRIGSLLLVKGRVEQSMFRPGELEFNVSFVESLSNLRDKVKSVDLELPVDFIDNNFNRELMELINSNNGQTLLKLSFVNRVKKQKISLISRNKRVFLSDSLISFLQKYKEITFKLN</sequence>
<protein>
    <submittedName>
        <fullName evidence="1">DNA polymerase III subunit alpha</fullName>
        <ecNumber evidence="1">2.7.7.7</ecNumber>
    </submittedName>
</protein>
<dbReference type="EMBL" id="CP081303">
    <property type="protein sequence ID" value="QZE14331.1"/>
    <property type="molecule type" value="Genomic_DNA"/>
</dbReference>
<reference evidence="1" key="1">
    <citation type="submission" date="2021-08" db="EMBL/GenBank/DDBJ databases">
        <title>Novel anaerobic bacterium isolated from sea squirt in East Sea, Republic of Korea.</title>
        <authorList>
            <person name="Nguyen T.H."/>
            <person name="Li Z."/>
            <person name="Lee Y.-J."/>
            <person name="Ko J."/>
            <person name="Kim S.-G."/>
        </authorList>
    </citation>
    <scope>NUCLEOTIDE SEQUENCE</scope>
    <source>
        <strain evidence="1">KCTC 25031</strain>
    </source>
</reference>